<feature type="signal peptide" evidence="3">
    <location>
        <begin position="1"/>
        <end position="24"/>
    </location>
</feature>
<name>A0A8H7ZVC2_9FUNG</name>
<gene>
    <name evidence="4" type="ORF">BJ554DRAFT_8187</name>
</gene>
<evidence type="ECO:0000256" key="2">
    <source>
        <dbReference type="SAM" id="Phobius"/>
    </source>
</evidence>
<keyword evidence="2" id="KW-1133">Transmembrane helix</keyword>
<sequence>MNALHIISALLAVILTGLFPSNSGSGLVAALPPTVVYRPVTVEQLKEPQFWPNYNEPRRPRARPLVKPTLTQTCEPLGVFLGIDIYDGHIAFFIGAALIVMIGRAAMIRRPAVERRTANDARQTAVRCPSNLTLLRQRRPDSRRSQPVGVDEEEGGGHINDEPNQVVVTFDHQPYC</sequence>
<keyword evidence="5" id="KW-1185">Reference proteome</keyword>
<dbReference type="EMBL" id="JAEFCI010006206">
    <property type="protein sequence ID" value="KAG5459842.1"/>
    <property type="molecule type" value="Genomic_DNA"/>
</dbReference>
<comment type="caution">
    <text evidence="4">The sequence shown here is derived from an EMBL/GenBank/DDBJ whole genome shotgun (WGS) entry which is preliminary data.</text>
</comment>
<evidence type="ECO:0000256" key="3">
    <source>
        <dbReference type="SAM" id="SignalP"/>
    </source>
</evidence>
<organism evidence="4 5">
    <name type="scientific">Olpidium bornovanus</name>
    <dbReference type="NCBI Taxonomy" id="278681"/>
    <lineage>
        <taxon>Eukaryota</taxon>
        <taxon>Fungi</taxon>
        <taxon>Fungi incertae sedis</taxon>
        <taxon>Olpidiomycota</taxon>
        <taxon>Olpidiomycotina</taxon>
        <taxon>Olpidiomycetes</taxon>
        <taxon>Olpidiales</taxon>
        <taxon>Olpidiaceae</taxon>
        <taxon>Olpidium</taxon>
    </lineage>
</organism>
<keyword evidence="2" id="KW-0472">Membrane</keyword>
<dbReference type="Proteomes" id="UP000673691">
    <property type="component" value="Unassembled WGS sequence"/>
</dbReference>
<evidence type="ECO:0000256" key="1">
    <source>
        <dbReference type="SAM" id="MobiDB-lite"/>
    </source>
</evidence>
<evidence type="ECO:0000313" key="5">
    <source>
        <dbReference type="Proteomes" id="UP000673691"/>
    </source>
</evidence>
<feature type="region of interest" description="Disordered" evidence="1">
    <location>
        <begin position="137"/>
        <end position="176"/>
    </location>
</feature>
<evidence type="ECO:0000313" key="4">
    <source>
        <dbReference type="EMBL" id="KAG5459842.1"/>
    </source>
</evidence>
<accession>A0A8H7ZVC2</accession>
<protein>
    <submittedName>
        <fullName evidence="4">Uncharacterized protein</fullName>
    </submittedName>
</protein>
<proteinExistence type="predicted"/>
<keyword evidence="3" id="KW-0732">Signal</keyword>
<feature type="transmembrane region" description="Helical" evidence="2">
    <location>
        <begin position="90"/>
        <end position="107"/>
    </location>
</feature>
<dbReference type="AlphaFoldDB" id="A0A8H7ZVC2"/>
<reference evidence="4 5" key="1">
    <citation type="journal article" name="Sci. Rep.">
        <title>Genome-scale phylogenetic analyses confirm Olpidium as the closest living zoosporic fungus to the non-flagellated, terrestrial fungi.</title>
        <authorList>
            <person name="Chang Y."/>
            <person name="Rochon D."/>
            <person name="Sekimoto S."/>
            <person name="Wang Y."/>
            <person name="Chovatia M."/>
            <person name="Sandor L."/>
            <person name="Salamov A."/>
            <person name="Grigoriev I.V."/>
            <person name="Stajich J.E."/>
            <person name="Spatafora J.W."/>
        </authorList>
    </citation>
    <scope>NUCLEOTIDE SEQUENCE [LARGE SCALE GENOMIC DNA]</scope>
    <source>
        <strain evidence="4">S191</strain>
    </source>
</reference>
<keyword evidence="2" id="KW-0812">Transmembrane</keyword>
<feature type="chain" id="PRO_5034998790" evidence="3">
    <location>
        <begin position="25"/>
        <end position="176"/>
    </location>
</feature>